<feature type="domain" description="BLOC-2 complex member HPS3 N-terminal" evidence="2">
    <location>
        <begin position="274"/>
        <end position="565"/>
    </location>
</feature>
<gene>
    <name evidence="4" type="ORF">CesoFtcFv8_004783</name>
</gene>
<dbReference type="PANTHER" id="PTHR28633">
    <property type="entry name" value="HERMANSKY-PUDLAK SYNDROME 3 PROTEIN"/>
    <property type="match status" value="1"/>
</dbReference>
<organism evidence="4 5">
    <name type="scientific">Champsocephalus esox</name>
    <name type="common">pike icefish</name>
    <dbReference type="NCBI Taxonomy" id="159716"/>
    <lineage>
        <taxon>Eukaryota</taxon>
        <taxon>Metazoa</taxon>
        <taxon>Chordata</taxon>
        <taxon>Craniata</taxon>
        <taxon>Vertebrata</taxon>
        <taxon>Euteleostomi</taxon>
        <taxon>Actinopterygii</taxon>
        <taxon>Neopterygii</taxon>
        <taxon>Teleostei</taxon>
        <taxon>Neoteleostei</taxon>
        <taxon>Acanthomorphata</taxon>
        <taxon>Eupercaria</taxon>
        <taxon>Perciformes</taxon>
        <taxon>Notothenioidei</taxon>
        <taxon>Channichthyidae</taxon>
        <taxon>Champsocephalus</taxon>
    </lineage>
</organism>
<evidence type="ECO:0000256" key="1">
    <source>
        <dbReference type="SAM" id="MobiDB-lite"/>
    </source>
</evidence>
<dbReference type="PANTHER" id="PTHR28633:SF1">
    <property type="entry name" value="BLOC-2 COMPLEX MEMBER HPS3"/>
    <property type="match status" value="1"/>
</dbReference>
<protein>
    <recommendedName>
        <fullName evidence="6">Hermansky-Pudlak syndrome 3 protein</fullName>
    </recommendedName>
</protein>
<evidence type="ECO:0000313" key="5">
    <source>
        <dbReference type="Proteomes" id="UP001335648"/>
    </source>
</evidence>
<dbReference type="InterPro" id="IPR029438">
    <property type="entry name" value="HPS3_C"/>
</dbReference>
<evidence type="ECO:0000259" key="3">
    <source>
        <dbReference type="Pfam" id="PF14763"/>
    </source>
</evidence>
<evidence type="ECO:0000313" key="4">
    <source>
        <dbReference type="EMBL" id="KAK5906877.1"/>
    </source>
</evidence>
<keyword evidence="5" id="KW-1185">Reference proteome</keyword>
<dbReference type="AlphaFoldDB" id="A0AAN8H9D3"/>
<proteinExistence type="predicted"/>
<dbReference type="Proteomes" id="UP001335648">
    <property type="component" value="Unassembled WGS sequence"/>
</dbReference>
<comment type="caution">
    <text evidence="4">The sequence shown here is derived from an EMBL/GenBank/DDBJ whole genome shotgun (WGS) entry which is preliminary data.</text>
</comment>
<evidence type="ECO:0008006" key="6">
    <source>
        <dbReference type="Google" id="ProtNLM"/>
    </source>
</evidence>
<dbReference type="Pfam" id="PF14763">
    <property type="entry name" value="HPS3_C"/>
    <property type="match status" value="1"/>
</dbReference>
<dbReference type="InterPro" id="IPR029437">
    <property type="entry name" value="HPS3_N"/>
</dbReference>
<dbReference type="GO" id="GO:0005737">
    <property type="term" value="C:cytoplasm"/>
    <property type="evidence" value="ECO:0007669"/>
    <property type="project" value="TreeGrafter"/>
</dbReference>
<accession>A0AAN8H9D3</accession>
<feature type="domain" description="BLOC-2 complex member HPS3 N-terminal" evidence="2">
    <location>
        <begin position="85"/>
        <end position="248"/>
    </location>
</feature>
<name>A0AAN8H9D3_9TELE</name>
<feature type="domain" description="BLOC-2 complex member HPS3 C-terminal" evidence="3">
    <location>
        <begin position="584"/>
        <end position="1122"/>
    </location>
</feature>
<sequence>MTLTEHYCFSTNENVKNPEWAGTFLLWLTVHFLLCTVKSINFSTKVGKARIPRICQHTVLLNEDSPLHFHPGLIPVCKRGSNMVHVYNCHPFASQQIVQVEQEPGLVCCGGGALFVVATGGCKVEAYNVEQEGCPFICRLATMGTVKSIQHSKMGDYLVTIEEKNSATYLRAYTNWRYQAEGKARVGVRLLGHLLRGASVRGGVQMEIIEIPLSKRPVAVACCPVTGDLLVGCEDTLVLFALRRQNQQSLNQSQQILQSTSQNSSQNQAQSPSPNQNFLDFERSVILHLPKIEPKQVALCGGYVAVQMELEVLVLKLDASSDPKTQEESSDTKKTDHIDDQADFMVLPRHQELLGDVAKDCDIPVSIENTGLEDGKGQYTLSYVLFRNFTPDFFQGCSVEETQLHSLQLYPLYTSNQSVPLEEPACVFCFFSLPNAGYLYSLKGGVELLSTYQYPEKVLKAVLTDHLLHVITKSALQCFTVRCAAVAARIVDPYIDTTMKACPPCSMEVCALRIQLFIGLRSVCVYGRHVILLSAADTETPEEPVRTPQRRRLSRKWMISSPKETSPAGHGWNLYVVDSVSPLTLYQEMVEYSERYAETNPQAQSLRHLLSEAHLFLRASLLRTEPSEQPRNIEGEAAVTLQTDTDAPAERHTAAQTDRQEVEEALRHNCAQLGDCFSRGSQKDCHLALPYYRMSGLSVTEVMARNRPLPSSPHTYGPGFLFYLKHFLFEETEQTLSQEAADEVIDIFSRSEPSQLVSVCASPSMINLSPAKTLQILIHQEDTCGVSVLLTITMATMMLCLDDLPQYTQLMERHAEMLLVYRCIEEPRLLLHGGVGGQHTHIRPTRLTRQLAKSQPGLLVAAMVALHENSKVQLEQADHIFKELGCENCLQVDFWEAMLMASSQEAVIQELLFRLVSIYIDRLTNTTSDTHLNEPHTPSRRRPLKSADDLINSCSHYGALYPWLTVLNPAHTTSSQHQEALYKLQSLLCGPCLSVGSVVPLMERLSEETLWGFSLHLLCSTRRGQYDHSIEKLLDRCPQAIIAYANHQLQDTHMMLWWQKLLPELCNRTRAASDNSILLAALKETLVVVAMEMSPTDFLELIPDDGTASYFLPYLLTCSQRHLMA</sequence>
<dbReference type="EMBL" id="JAULUE010002049">
    <property type="protein sequence ID" value="KAK5906877.1"/>
    <property type="molecule type" value="Genomic_DNA"/>
</dbReference>
<reference evidence="4 5" key="1">
    <citation type="journal article" date="2023" name="Mol. Biol. Evol.">
        <title>Genomics of Secondarily Temperate Adaptation in the Only Non-Antarctic Icefish.</title>
        <authorList>
            <person name="Rivera-Colon A.G."/>
            <person name="Rayamajhi N."/>
            <person name="Minhas B.F."/>
            <person name="Madrigal G."/>
            <person name="Bilyk K.T."/>
            <person name="Yoon V."/>
            <person name="Hune M."/>
            <person name="Gregory S."/>
            <person name="Cheng C.H.C."/>
            <person name="Catchen J.M."/>
        </authorList>
    </citation>
    <scope>NUCLEOTIDE SEQUENCE [LARGE SCALE GENOMIC DNA]</scope>
    <source>
        <strain evidence="4">JC2023a</strain>
    </source>
</reference>
<dbReference type="Pfam" id="PF14761">
    <property type="entry name" value="HPS3_N"/>
    <property type="match status" value="2"/>
</dbReference>
<feature type="region of interest" description="Disordered" evidence="1">
    <location>
        <begin position="253"/>
        <end position="274"/>
    </location>
</feature>
<evidence type="ECO:0000259" key="2">
    <source>
        <dbReference type="Pfam" id="PF14761"/>
    </source>
</evidence>
<dbReference type="InterPro" id="IPR017216">
    <property type="entry name" value="HPS3"/>
</dbReference>